<dbReference type="OrthoDB" id="167785at2157"/>
<keyword evidence="4" id="KW-1185">Reference proteome</keyword>
<feature type="transmembrane region" description="Helical" evidence="1">
    <location>
        <begin position="90"/>
        <end position="113"/>
    </location>
</feature>
<proteinExistence type="predicted"/>
<dbReference type="AlphaFoldDB" id="A0A4D6HA25"/>
<sequence length="169" mass="16826">MNERLSASLSVGATSGALLVVPGAFVYLTGLPFLFPSLGPSAFVLAMSPDSATAAPRRVLGGHAIGVLAGMATYHLLADGAVATRVGGSTAALALVASGSLALVLTAVGMVATDTRHPPACATTLIVSLGLLTTPIEGVVIVLAVASLLVAHRLTQPLRPLGTRVQPGE</sequence>
<gene>
    <name evidence="3" type="ORF">DV733_05705</name>
</gene>
<feature type="transmembrane region" description="Helical" evidence="1">
    <location>
        <begin position="125"/>
        <end position="151"/>
    </location>
</feature>
<feature type="domain" description="HPP transmembrane region" evidence="2">
    <location>
        <begin position="11"/>
        <end position="146"/>
    </location>
</feature>
<evidence type="ECO:0000313" key="4">
    <source>
        <dbReference type="Proteomes" id="UP000296706"/>
    </source>
</evidence>
<organism evidence="3 4">
    <name type="scientific">Halapricum salinum</name>
    <dbReference type="NCBI Taxonomy" id="1457250"/>
    <lineage>
        <taxon>Archaea</taxon>
        <taxon>Methanobacteriati</taxon>
        <taxon>Methanobacteriota</taxon>
        <taxon>Stenosarchaea group</taxon>
        <taxon>Halobacteria</taxon>
        <taxon>Halobacteriales</taxon>
        <taxon>Haloarculaceae</taxon>
        <taxon>Halapricum</taxon>
    </lineage>
</organism>
<keyword evidence="1" id="KW-0812">Transmembrane</keyword>
<dbReference type="RefSeq" id="WP_049994213.1">
    <property type="nucleotide sequence ID" value="NZ_CP031310.1"/>
</dbReference>
<reference evidence="3 4" key="1">
    <citation type="journal article" date="2019" name="Nat. Commun.">
        <title>A new type of DNA phosphorothioation-based antiviral system in archaea.</title>
        <authorList>
            <person name="Xiong L."/>
            <person name="Liu S."/>
            <person name="Chen S."/>
            <person name="Xiao Y."/>
            <person name="Zhu B."/>
            <person name="Gao Y."/>
            <person name="Zhang Y."/>
            <person name="Chen B."/>
            <person name="Luo J."/>
            <person name="Deng Z."/>
            <person name="Chen X."/>
            <person name="Wang L."/>
            <person name="Chen S."/>
        </authorList>
    </citation>
    <scope>NUCLEOTIDE SEQUENCE [LARGE SCALE GENOMIC DNA]</scope>
    <source>
        <strain evidence="3 4">CBA1105</strain>
    </source>
</reference>
<evidence type="ECO:0000313" key="3">
    <source>
        <dbReference type="EMBL" id="QCC50769.1"/>
    </source>
</evidence>
<dbReference type="KEGG" id="hsn:DV733_05705"/>
<evidence type="ECO:0000256" key="1">
    <source>
        <dbReference type="SAM" id="Phobius"/>
    </source>
</evidence>
<keyword evidence="1" id="KW-0472">Membrane</keyword>
<accession>A0A4D6HA25</accession>
<protein>
    <submittedName>
        <fullName evidence="3">HPP family protein</fullName>
    </submittedName>
</protein>
<name>A0A4D6HA25_9EURY</name>
<dbReference type="GeneID" id="39847340"/>
<dbReference type="STRING" id="1457250.GCA_000755225_03456"/>
<dbReference type="InterPro" id="IPR058581">
    <property type="entry name" value="TM_HPP"/>
</dbReference>
<evidence type="ECO:0000259" key="2">
    <source>
        <dbReference type="Pfam" id="PF04982"/>
    </source>
</evidence>
<dbReference type="Proteomes" id="UP000296706">
    <property type="component" value="Chromosome"/>
</dbReference>
<dbReference type="EMBL" id="CP031310">
    <property type="protein sequence ID" value="QCC50769.1"/>
    <property type="molecule type" value="Genomic_DNA"/>
</dbReference>
<dbReference type="Pfam" id="PF04982">
    <property type="entry name" value="TM_HPP"/>
    <property type="match status" value="1"/>
</dbReference>
<feature type="transmembrane region" description="Helical" evidence="1">
    <location>
        <begin position="59"/>
        <end position="78"/>
    </location>
</feature>
<keyword evidence="1" id="KW-1133">Transmembrane helix</keyword>